<gene>
    <name evidence="1" type="ORF">LEP1GSC158_2163</name>
</gene>
<reference evidence="1 2" key="1">
    <citation type="submission" date="2013-01" db="EMBL/GenBank/DDBJ databases">
        <authorList>
            <person name="Harkins D.M."/>
            <person name="Durkin A.S."/>
            <person name="Brinkac L.M."/>
            <person name="Haft D.H."/>
            <person name="Selengut J.D."/>
            <person name="Sanka R."/>
            <person name="DePew J."/>
            <person name="Purushe J."/>
            <person name="Tulsiani S.M."/>
            <person name="Graham G.C."/>
            <person name="Burns M.-A."/>
            <person name="Dohnt M.F."/>
            <person name="Smythe L.D."/>
            <person name="McKay D.B."/>
            <person name="Craig S.B."/>
            <person name="Vinetz J.M."/>
            <person name="Sutton G.G."/>
            <person name="Nierman W.C."/>
            <person name="Fouts D.E."/>
        </authorList>
    </citation>
    <scope>NUCLEOTIDE SEQUENCE [LARGE SCALE GENOMIC DNA]</scope>
    <source>
        <strain evidence="1 2">LT2156</strain>
    </source>
</reference>
<evidence type="ECO:0000313" key="2">
    <source>
        <dbReference type="Proteomes" id="UP000012089"/>
    </source>
</evidence>
<dbReference type="Proteomes" id="UP000012089">
    <property type="component" value="Unassembled WGS sequence"/>
</dbReference>
<accession>M6HB86</accession>
<organism evidence="1 2">
    <name type="scientific">Leptospira interrogans serovar Zanoni str. LT2156</name>
    <dbReference type="NCBI Taxonomy" id="1001601"/>
    <lineage>
        <taxon>Bacteria</taxon>
        <taxon>Pseudomonadati</taxon>
        <taxon>Spirochaetota</taxon>
        <taxon>Spirochaetia</taxon>
        <taxon>Leptospirales</taxon>
        <taxon>Leptospiraceae</taxon>
        <taxon>Leptospira</taxon>
    </lineage>
</organism>
<proteinExistence type="predicted"/>
<comment type="caution">
    <text evidence="1">The sequence shown here is derived from an EMBL/GenBank/DDBJ whole genome shotgun (WGS) entry which is preliminary data.</text>
</comment>
<protein>
    <submittedName>
        <fullName evidence="1">Uncharacterized protein</fullName>
    </submittedName>
</protein>
<name>M6HB86_LEPIR</name>
<dbReference type="EMBL" id="AFMF02000033">
    <property type="protein sequence ID" value="EMM94553.1"/>
    <property type="molecule type" value="Genomic_DNA"/>
</dbReference>
<dbReference type="AlphaFoldDB" id="M6HB86"/>
<evidence type="ECO:0000313" key="1">
    <source>
        <dbReference type="EMBL" id="EMM94553.1"/>
    </source>
</evidence>
<sequence>MFLQISYANSMKDRKIIVNWLFLIIRTCPKTLKNLYDSSLEIFNKTQ</sequence>